<organism evidence="2 3">
    <name type="scientific">Elysia marginata</name>
    <dbReference type="NCBI Taxonomy" id="1093978"/>
    <lineage>
        <taxon>Eukaryota</taxon>
        <taxon>Metazoa</taxon>
        <taxon>Spiralia</taxon>
        <taxon>Lophotrochozoa</taxon>
        <taxon>Mollusca</taxon>
        <taxon>Gastropoda</taxon>
        <taxon>Heterobranchia</taxon>
        <taxon>Euthyneura</taxon>
        <taxon>Panpulmonata</taxon>
        <taxon>Sacoglossa</taxon>
        <taxon>Placobranchoidea</taxon>
        <taxon>Plakobranchidae</taxon>
        <taxon>Elysia</taxon>
    </lineage>
</organism>
<dbReference type="EMBL" id="BMAT01012519">
    <property type="protein sequence ID" value="GFR93933.1"/>
    <property type="molecule type" value="Genomic_DNA"/>
</dbReference>
<feature type="compositionally biased region" description="Acidic residues" evidence="1">
    <location>
        <begin position="528"/>
        <end position="541"/>
    </location>
</feature>
<keyword evidence="3" id="KW-1185">Reference proteome</keyword>
<evidence type="ECO:0000256" key="1">
    <source>
        <dbReference type="SAM" id="MobiDB-lite"/>
    </source>
</evidence>
<evidence type="ECO:0000313" key="2">
    <source>
        <dbReference type="EMBL" id="GFR93933.1"/>
    </source>
</evidence>
<feature type="compositionally biased region" description="Polar residues" evidence="1">
    <location>
        <begin position="766"/>
        <end position="791"/>
    </location>
</feature>
<reference evidence="2 3" key="1">
    <citation type="journal article" date="2021" name="Elife">
        <title>Chloroplast acquisition without the gene transfer in kleptoplastic sea slugs, Plakobranchus ocellatus.</title>
        <authorList>
            <person name="Maeda T."/>
            <person name="Takahashi S."/>
            <person name="Yoshida T."/>
            <person name="Shimamura S."/>
            <person name="Takaki Y."/>
            <person name="Nagai Y."/>
            <person name="Toyoda A."/>
            <person name="Suzuki Y."/>
            <person name="Arimoto A."/>
            <person name="Ishii H."/>
            <person name="Satoh N."/>
            <person name="Nishiyama T."/>
            <person name="Hasebe M."/>
            <person name="Maruyama T."/>
            <person name="Minagawa J."/>
            <person name="Obokata J."/>
            <person name="Shigenobu S."/>
        </authorList>
    </citation>
    <scope>NUCLEOTIDE SEQUENCE [LARGE SCALE GENOMIC DNA]</scope>
</reference>
<feature type="region of interest" description="Disordered" evidence="1">
    <location>
        <begin position="957"/>
        <end position="1031"/>
    </location>
</feature>
<feature type="compositionally biased region" description="Polar residues" evidence="1">
    <location>
        <begin position="728"/>
        <end position="741"/>
    </location>
</feature>
<feature type="region of interest" description="Disordered" evidence="1">
    <location>
        <begin position="841"/>
        <end position="898"/>
    </location>
</feature>
<feature type="region of interest" description="Disordered" evidence="1">
    <location>
        <begin position="507"/>
        <end position="654"/>
    </location>
</feature>
<dbReference type="Proteomes" id="UP000762676">
    <property type="component" value="Unassembled WGS sequence"/>
</dbReference>
<accession>A0AAV4HA09</accession>
<feature type="region of interest" description="Disordered" evidence="1">
    <location>
        <begin position="325"/>
        <end position="357"/>
    </location>
</feature>
<feature type="region of interest" description="Disordered" evidence="1">
    <location>
        <begin position="717"/>
        <end position="791"/>
    </location>
</feature>
<feature type="compositionally biased region" description="Low complexity" evidence="1">
    <location>
        <begin position="968"/>
        <end position="985"/>
    </location>
</feature>
<feature type="compositionally biased region" description="Polar residues" evidence="1">
    <location>
        <begin position="610"/>
        <end position="634"/>
    </location>
</feature>
<protein>
    <submittedName>
        <fullName evidence="2">Uncharacterized protein</fullName>
    </submittedName>
</protein>
<feature type="compositionally biased region" description="Low complexity" evidence="1">
    <location>
        <begin position="994"/>
        <end position="1003"/>
    </location>
</feature>
<feature type="compositionally biased region" description="Low complexity" evidence="1">
    <location>
        <begin position="717"/>
        <end position="727"/>
    </location>
</feature>
<comment type="caution">
    <text evidence="2">The sequence shown here is derived from an EMBL/GenBank/DDBJ whole genome shotgun (WGS) entry which is preliminary data.</text>
</comment>
<feature type="compositionally biased region" description="Basic and acidic residues" evidence="1">
    <location>
        <begin position="753"/>
        <end position="764"/>
    </location>
</feature>
<feature type="compositionally biased region" description="Basic and acidic residues" evidence="1">
    <location>
        <begin position="1004"/>
        <end position="1023"/>
    </location>
</feature>
<feature type="compositionally biased region" description="Basic and acidic residues" evidence="1">
    <location>
        <begin position="558"/>
        <end position="568"/>
    </location>
</feature>
<sequence length="1031" mass="113999">MNKHTLNYHTRLHDWYRQHSIQLQRQEPQQQQQQQIADPAGTGEVLACEGGNLTQDKLHTIHDWCADVNRNLFRVKKREAPPLFRRCRVTSASIVATVASRSSSAAAWGRQKVKSGITGDTSQQFLSTDPRRVRSAEVFTVTGHWAKQPKVKVTGGELLAKRPGTAPRNIYATPIAQHKKQTSTEDLDLCVTNSRDTADMQDARALPRVNHDSLHLRSNALVLKQNGPRLAERMPSSPRDSAIMTPDPGKHVTRLIHSATRQQVCTSCKFTGALGTGRARAKSAHPGARLRFMDEAGEVTKVLDNTAANTHEDSNQQRAVEIAQNAKNDESSRQRPGTCKPRSQAALKTQDGKEAEDVNDQVKLSAIHRAKQDSPQEPPDTLLQVKPGFCNTCSGIYSGSTDALAATACGDCIHGIKLDSTQQLQHNLQIQRRQRFGPGPMMSAEENLNTELRKTAMEVSRVEARLSENGIHYSAERAAIREEHRRSGFGRPSTSSAAQLRARLASQMALDEDTDGEERDTRDRSEYSDDEPHEPETENSGDTDTKDGEATGLFGTDEGERVKKEEMHVTILTGRDYDGGDQSQLANGHSNEHDLDIGHNTQGVDHLPTDSAQKDTNSVGDIQSNNACTNNAENTDGDKKESPELSRPSLAREGRRKSISFNYKPVIAAPSVSNGLLNVLSIDDCKFHMRYSPHKVLEEHEITENLMLPLALLQFNNDNDNNDNNNNTPKHLQQQNETNSRVAMRISRGSSPDNDHACNGHDLKGVNTNNNVEEDLSPNTSIRSSTARRATQANVRRFKAMNDPDDINFLRHQRPKSACLAQAFHTLIHDRTVMQRLDNINNNIGNSRNSTTNDPTTRPNNTLQKSAVKHLNKSPRPPLNVGGKRTASAHVGKSLHKGAKKWEFQDEIDSPPKKEGGPRYRLINAALRRHMGDLLQEQCKKLQVRYQRQRNVGALGVGKKKRCDGGTSPSISPTPSLSLSLDSLPQTKKGILKTPTSPGGSSSPDRDLDAEHHEVLEVARGECDPITNVEQ</sequence>
<evidence type="ECO:0000313" key="3">
    <source>
        <dbReference type="Proteomes" id="UP000762676"/>
    </source>
</evidence>
<feature type="compositionally biased region" description="Low complexity" evidence="1">
    <location>
        <begin position="841"/>
        <end position="862"/>
    </location>
</feature>
<dbReference type="AlphaFoldDB" id="A0AAV4HA09"/>
<proteinExistence type="predicted"/>
<gene>
    <name evidence="2" type="ORF">ElyMa_006238000</name>
</gene>
<name>A0AAV4HA09_9GAST</name>